<keyword evidence="3" id="KW-0378">Hydrolase</keyword>
<evidence type="ECO:0000256" key="5">
    <source>
        <dbReference type="ARBA" id="ARBA00044503"/>
    </source>
</evidence>
<dbReference type="InterPro" id="IPR036764">
    <property type="entry name" value="Peptidase_Prp_sf"/>
</dbReference>
<dbReference type="GO" id="GO:0042254">
    <property type="term" value="P:ribosome biogenesis"/>
    <property type="evidence" value="ECO:0007669"/>
    <property type="project" value="UniProtKB-KW"/>
</dbReference>
<dbReference type="GO" id="GO:0008234">
    <property type="term" value="F:cysteine-type peptidase activity"/>
    <property type="evidence" value="ECO:0007669"/>
    <property type="project" value="UniProtKB-KW"/>
</dbReference>
<gene>
    <name evidence="7" type="ORF">SAMN02745221_01917</name>
</gene>
<dbReference type="SUPFAM" id="SSF118010">
    <property type="entry name" value="TM1457-like"/>
    <property type="match status" value="1"/>
</dbReference>
<dbReference type="OrthoDB" id="48998at2"/>
<evidence type="ECO:0000313" key="8">
    <source>
        <dbReference type="Proteomes" id="UP000242329"/>
    </source>
</evidence>
<evidence type="ECO:0000256" key="1">
    <source>
        <dbReference type="ARBA" id="ARBA00022517"/>
    </source>
</evidence>
<dbReference type="InterPro" id="IPR007422">
    <property type="entry name" value="Peptidase_Prp"/>
</dbReference>
<dbReference type="Proteomes" id="UP000242329">
    <property type="component" value="Unassembled WGS sequence"/>
</dbReference>
<name>A0A1M5R3R4_9FIRM</name>
<dbReference type="PANTHER" id="PTHR39178:SF1">
    <property type="entry name" value="RIBOSOMAL-PROCESSING CYSTEINE PROTEASE PRP"/>
    <property type="match status" value="1"/>
</dbReference>
<reference evidence="8" key="1">
    <citation type="submission" date="2016-11" db="EMBL/GenBank/DDBJ databases">
        <authorList>
            <person name="Varghese N."/>
            <person name="Submissions S."/>
        </authorList>
    </citation>
    <scope>NUCLEOTIDE SEQUENCE [LARGE SCALE GENOMIC DNA]</scope>
    <source>
        <strain evidence="8">DSM 11003</strain>
    </source>
</reference>
<dbReference type="RefSeq" id="WP_073093238.1">
    <property type="nucleotide sequence ID" value="NZ_FQWY01000042.1"/>
</dbReference>
<dbReference type="Pfam" id="PF04327">
    <property type="entry name" value="Peptidase_Prp"/>
    <property type="match status" value="1"/>
</dbReference>
<keyword evidence="2" id="KW-0645">Protease</keyword>
<keyword evidence="1" id="KW-0690">Ribosome biogenesis</keyword>
<proteinExistence type="inferred from homology"/>
<comment type="similarity">
    <text evidence="5">Belongs to the Prp family.</text>
</comment>
<dbReference type="Gene3D" id="3.30.70.1490">
    <property type="entry name" value="Cysteine protease Prp"/>
    <property type="match status" value="1"/>
</dbReference>
<evidence type="ECO:0000256" key="4">
    <source>
        <dbReference type="ARBA" id="ARBA00022807"/>
    </source>
</evidence>
<sequence length="109" mass="12156">MIRVVICYEGEYITGFMVKGHAGYADPGYDIYCAGISAITQTALLGLLKHLKTKPDYSISKGDLKVKLPRHLDGEDLNKAQIILSTMEAGISSLEEAYKDYVRLEIRRC</sequence>
<protein>
    <recommendedName>
        <fullName evidence="6">Ribosomal processing cysteine protease Prp</fullName>
    </recommendedName>
</protein>
<evidence type="ECO:0000256" key="2">
    <source>
        <dbReference type="ARBA" id="ARBA00022670"/>
    </source>
</evidence>
<evidence type="ECO:0000313" key="7">
    <source>
        <dbReference type="EMBL" id="SHH20423.1"/>
    </source>
</evidence>
<organism evidence="7 8">
    <name type="scientific">Thermosyntropha lipolytica DSM 11003</name>
    <dbReference type="NCBI Taxonomy" id="1123382"/>
    <lineage>
        <taxon>Bacteria</taxon>
        <taxon>Bacillati</taxon>
        <taxon>Bacillota</taxon>
        <taxon>Clostridia</taxon>
        <taxon>Eubacteriales</taxon>
        <taxon>Syntrophomonadaceae</taxon>
        <taxon>Thermosyntropha</taxon>
    </lineage>
</organism>
<keyword evidence="4" id="KW-0788">Thiol protease</keyword>
<evidence type="ECO:0000256" key="6">
    <source>
        <dbReference type="ARBA" id="ARBA00044538"/>
    </source>
</evidence>
<dbReference type="PANTHER" id="PTHR39178">
    <property type="entry name" value="HYPOTHETICAL RIBOSOME-ASSOCIATED PROTEIN"/>
    <property type="match status" value="1"/>
</dbReference>
<accession>A0A1M5R3R4</accession>
<dbReference type="AlphaFoldDB" id="A0A1M5R3R4"/>
<dbReference type="CDD" id="cd16332">
    <property type="entry name" value="Prp-like"/>
    <property type="match status" value="1"/>
</dbReference>
<evidence type="ECO:0000256" key="3">
    <source>
        <dbReference type="ARBA" id="ARBA00022801"/>
    </source>
</evidence>
<dbReference type="EMBL" id="FQWY01000042">
    <property type="protein sequence ID" value="SHH20423.1"/>
    <property type="molecule type" value="Genomic_DNA"/>
</dbReference>
<dbReference type="GO" id="GO:0006508">
    <property type="term" value="P:proteolysis"/>
    <property type="evidence" value="ECO:0007669"/>
    <property type="project" value="UniProtKB-KW"/>
</dbReference>
<keyword evidence="8" id="KW-1185">Reference proteome</keyword>
<dbReference type="STRING" id="1123382.SAMN02745221_01917"/>